<dbReference type="Proteomes" id="UP001345013">
    <property type="component" value="Unassembled WGS sequence"/>
</dbReference>
<dbReference type="EMBL" id="JAVRRG010000001">
    <property type="protein sequence ID" value="KAK5102460.1"/>
    <property type="molecule type" value="Genomic_DNA"/>
</dbReference>
<accession>A0ABR0KPJ5</accession>
<dbReference type="Pfam" id="PF11709">
    <property type="entry name" value="Mit_ribos_Mrp51"/>
    <property type="match status" value="1"/>
</dbReference>
<sequence length="540" mass="59919">MSARLSPAASLLRSSKLFALPPTIALPAAPPSSDQVSNSETATTVYPRYAAIQTTSTSGSQGDWGFKRPLPLKATRSTNNPVVRLVRGIDTPEHIADYESAADHVLTLRKFQELNLSLRHPEKAGDTSSSYSARDFNVFRPTHDNTTNPSSSSPASSGPLGIWPEVKSEDVYNQLPEQIKQQQRAIDEQKEAQDLAAGVDPANSGAAQLMSATSRRGVRERRRWRYAGPSLFQLSGMEFDEYLNKLGKKEQDMLTDRIKREITQSKLVRARDQGKMDQQPREEDVTEREVKHYLRYLRNEPRRFGAIIADMLDLPENNLRPQGGRAKADEFEYGRDTLAAADWQERGPPRTHPSAGLSYVHTVAHAHNDPIYGPQKENSAVLARAVKTATRAGKTEANFGVAGFIVPTPQNQSSTRATVDAFTPQPGGQKRPVQLGAAYINEEGALILRTRTTNEYEARGDEAVSKQQIARENAEKMQEEADEARERPAVAPQFSSLDDYQPRPSRRLQDPEYLARHQIRKEPSGSGQDPGDVLGALFRN</sequence>
<keyword evidence="3" id="KW-1185">Reference proteome</keyword>
<feature type="region of interest" description="Disordered" evidence="1">
    <location>
        <begin position="138"/>
        <end position="163"/>
    </location>
</feature>
<feature type="compositionally biased region" description="Basic and acidic residues" evidence="1">
    <location>
        <begin position="507"/>
        <end position="523"/>
    </location>
</feature>
<evidence type="ECO:0000256" key="1">
    <source>
        <dbReference type="SAM" id="MobiDB-lite"/>
    </source>
</evidence>
<organism evidence="2 3">
    <name type="scientific">Lithohypha guttulata</name>
    <dbReference type="NCBI Taxonomy" id="1690604"/>
    <lineage>
        <taxon>Eukaryota</taxon>
        <taxon>Fungi</taxon>
        <taxon>Dikarya</taxon>
        <taxon>Ascomycota</taxon>
        <taxon>Pezizomycotina</taxon>
        <taxon>Eurotiomycetes</taxon>
        <taxon>Chaetothyriomycetidae</taxon>
        <taxon>Chaetothyriales</taxon>
        <taxon>Trichomeriaceae</taxon>
        <taxon>Lithohypha</taxon>
    </lineage>
</organism>
<proteinExistence type="predicted"/>
<reference evidence="2 3" key="1">
    <citation type="submission" date="2023-08" db="EMBL/GenBank/DDBJ databases">
        <title>Black Yeasts Isolated from many extreme environments.</title>
        <authorList>
            <person name="Coleine C."/>
            <person name="Stajich J.E."/>
            <person name="Selbmann L."/>
        </authorList>
    </citation>
    <scope>NUCLEOTIDE SEQUENCE [LARGE SCALE GENOMIC DNA]</scope>
    <source>
        <strain evidence="2 3">CCFEE 5885</strain>
    </source>
</reference>
<comment type="caution">
    <text evidence="2">The sequence shown here is derived from an EMBL/GenBank/DDBJ whole genome shotgun (WGS) entry which is preliminary data.</text>
</comment>
<feature type="region of interest" description="Disordered" evidence="1">
    <location>
        <begin position="411"/>
        <end position="430"/>
    </location>
</feature>
<gene>
    <name evidence="2" type="ORF">LTR24_000019</name>
</gene>
<name>A0ABR0KPJ5_9EURO</name>
<feature type="compositionally biased region" description="Low complexity" evidence="1">
    <location>
        <begin position="149"/>
        <end position="159"/>
    </location>
</feature>
<dbReference type="PANTHER" id="PTHR28058">
    <property type="entry name" value="37S RIBOSOMAL PROTEIN MRP51, MITOCHONDRIAL"/>
    <property type="match status" value="1"/>
</dbReference>
<dbReference type="InterPro" id="IPR016712">
    <property type="entry name" value="Rbsml_bS1m-like"/>
</dbReference>
<dbReference type="PANTHER" id="PTHR28058:SF1">
    <property type="entry name" value="SMALL RIBOSOMAL SUBUNIT PROTEIN BS1M"/>
    <property type="match status" value="1"/>
</dbReference>
<evidence type="ECO:0000313" key="3">
    <source>
        <dbReference type="Proteomes" id="UP001345013"/>
    </source>
</evidence>
<evidence type="ECO:0000313" key="2">
    <source>
        <dbReference type="EMBL" id="KAK5102460.1"/>
    </source>
</evidence>
<feature type="compositionally biased region" description="Basic and acidic residues" evidence="1">
    <location>
        <begin position="472"/>
        <end position="488"/>
    </location>
</feature>
<protein>
    <submittedName>
        <fullName evidence="2">Uncharacterized protein</fullName>
    </submittedName>
</protein>
<feature type="region of interest" description="Disordered" evidence="1">
    <location>
        <begin position="472"/>
        <end position="540"/>
    </location>
</feature>